<dbReference type="EMBL" id="HBGA01085735">
    <property type="protein sequence ID" value="CAD9020867.1"/>
    <property type="molecule type" value="Transcribed_RNA"/>
</dbReference>
<feature type="compositionally biased region" description="Basic and acidic residues" evidence="2">
    <location>
        <begin position="859"/>
        <end position="868"/>
    </location>
</feature>
<protein>
    <submittedName>
        <fullName evidence="3">Uncharacterized protein</fullName>
    </submittedName>
</protein>
<feature type="coiled-coil region" evidence="1">
    <location>
        <begin position="512"/>
        <end position="565"/>
    </location>
</feature>
<name>A0A7S1ISH6_9EUGL</name>
<accession>A0A7S1ISH6</accession>
<evidence type="ECO:0000256" key="1">
    <source>
        <dbReference type="SAM" id="Coils"/>
    </source>
</evidence>
<proteinExistence type="predicted"/>
<feature type="region of interest" description="Disordered" evidence="2">
    <location>
        <begin position="574"/>
        <end position="593"/>
    </location>
</feature>
<reference evidence="3" key="1">
    <citation type="submission" date="2021-01" db="EMBL/GenBank/DDBJ databases">
        <authorList>
            <person name="Corre E."/>
            <person name="Pelletier E."/>
            <person name="Niang G."/>
            <person name="Scheremetjew M."/>
            <person name="Finn R."/>
            <person name="Kale V."/>
            <person name="Holt S."/>
            <person name="Cochrane G."/>
            <person name="Meng A."/>
            <person name="Brown T."/>
            <person name="Cohen L."/>
        </authorList>
    </citation>
    <scope>NUCLEOTIDE SEQUENCE</scope>
    <source>
        <strain evidence="3">NIES-381</strain>
    </source>
</reference>
<gene>
    <name evidence="3" type="ORF">EGYM00392_LOCUS31982</name>
</gene>
<organism evidence="3">
    <name type="scientific">Eutreptiella gymnastica</name>
    <dbReference type="NCBI Taxonomy" id="73025"/>
    <lineage>
        <taxon>Eukaryota</taxon>
        <taxon>Discoba</taxon>
        <taxon>Euglenozoa</taxon>
        <taxon>Euglenida</taxon>
        <taxon>Spirocuta</taxon>
        <taxon>Euglenophyceae</taxon>
        <taxon>Eutreptiales</taxon>
        <taxon>Eutreptiaceae</taxon>
        <taxon>Eutreptiella</taxon>
    </lineage>
</organism>
<sequence length="888" mass="96183">MPCLARQATSQKRLQQLEQIFTRYGGMQSLVQLLHEHQTLAEVPQRNVRFCERATDEQRRMKLLHKVFKPFGGPVELQSLVDEHRALTGSNLQTSTQRSPKVQAAGSQIQLAAKDPEEEELDAGTNVVDPAADANKKSFTIQYWAQLNDMFGMGDQLFTMVQPGTALDAKRYSYNEINAYSQAVRPLIVQEAEFALTDQMVGPFPISAGANGQRLSVVYQNVINNYIPLLKGIAPFFEDRAGLAGFLLASSGEEDELGRPKSRIQVCQELTSKWLNATLTWKKDQTAELAKCDKVKGTECLENYARWLTTVGETRQNELHSLYNDCVVRGFYHEVLTIVGYLNASTFSGRLEKTKQAMRSSGRTSIDQSYIVYPVTMNPSNWFKMLTPNIRPQDMLNSQDAIRDQINQKQRTLRLKESQLISMNAVSNPAMVKKLQTQVDSAQKAYDEAQAALTDKYGSGLTTAVSAGLQLASTFGGGPGAAKAFAEGAVGGDPTSSITDAVGAITDAISGTNKADAELREKGRQMAELQAKEGLVSIQSHQGLKDTLTREVAQLKADIADLQAQLYQIMQVKAKDPQRTPAPKEGEEFLPPSKEAMEYASLWTEVIITSSNSKSSKSDSASSSSSSKKTSGGFLFFSGGSSSSSSSSQSSAQAKSWSAEIKLGLRCAKVQFDRGGWFDPSILAASGNFSRLNKSYGGCGLDKDKVVNQMSTKQINDECLGKLLPSYTTAMLLAKDITIKFTYADDSTASSQAASQSSSSSGGGCLFFSTSKSSASASSSSSSFSSHDGKSVNIKIPGPQIIGYFQVLTLKDESPEYTSGGSKEMVAALKHYETNLVKEKAAQARQPEATGTGGTNDKLLSKIRDMSRDVPPASIATEGGSPIPSLLI</sequence>
<dbReference type="AlphaFoldDB" id="A0A7S1ISH6"/>
<evidence type="ECO:0000256" key="2">
    <source>
        <dbReference type="SAM" id="MobiDB-lite"/>
    </source>
</evidence>
<evidence type="ECO:0000313" key="3">
    <source>
        <dbReference type="EMBL" id="CAD9020867.1"/>
    </source>
</evidence>
<feature type="region of interest" description="Disordered" evidence="2">
    <location>
        <begin position="840"/>
        <end position="888"/>
    </location>
</feature>
<feature type="compositionally biased region" description="Basic and acidic residues" evidence="2">
    <location>
        <begin position="574"/>
        <end position="587"/>
    </location>
</feature>
<keyword evidence="1" id="KW-0175">Coiled coil</keyword>